<feature type="compositionally biased region" description="Basic residues" evidence="1">
    <location>
        <begin position="61"/>
        <end position="71"/>
    </location>
</feature>
<protein>
    <submittedName>
        <fullName evidence="2">Uncharacterized protein</fullName>
    </submittedName>
</protein>
<dbReference type="Proteomes" id="UP000007752">
    <property type="component" value="Chromosome 5"/>
</dbReference>
<reference evidence="2" key="2">
    <citation type="submission" date="2008-12" db="EMBL/GenBank/DDBJ databases">
        <title>Improved gene annotation of the rice (Oryza sativa) genomes.</title>
        <authorList>
            <person name="Wang J."/>
            <person name="Li R."/>
            <person name="Fan W."/>
            <person name="Huang Q."/>
            <person name="Zhang J."/>
            <person name="Zhou Y."/>
            <person name="Hu Y."/>
            <person name="Zi S."/>
            <person name="Li J."/>
            <person name="Ni P."/>
            <person name="Zheng H."/>
            <person name="Zhang Y."/>
            <person name="Zhao M."/>
            <person name="Hao Q."/>
            <person name="McDermott J."/>
            <person name="Samudrala R."/>
            <person name="Kristiansen K."/>
            <person name="Wong G.K.-S."/>
        </authorList>
    </citation>
    <scope>NUCLEOTIDE SEQUENCE</scope>
</reference>
<feature type="compositionally biased region" description="Basic and acidic residues" evidence="1">
    <location>
        <begin position="44"/>
        <end position="60"/>
    </location>
</feature>
<reference evidence="2" key="1">
    <citation type="journal article" date="2005" name="PLoS Biol.">
        <title>The genomes of Oryza sativa: a history of duplications.</title>
        <authorList>
            <person name="Yu J."/>
            <person name="Wang J."/>
            <person name="Lin W."/>
            <person name="Li S."/>
            <person name="Li H."/>
            <person name="Zhou J."/>
            <person name="Ni P."/>
            <person name="Dong W."/>
            <person name="Hu S."/>
            <person name="Zeng C."/>
            <person name="Zhang J."/>
            <person name="Zhang Y."/>
            <person name="Li R."/>
            <person name="Xu Z."/>
            <person name="Li S."/>
            <person name="Li X."/>
            <person name="Zheng H."/>
            <person name="Cong L."/>
            <person name="Lin L."/>
            <person name="Yin J."/>
            <person name="Geng J."/>
            <person name="Li G."/>
            <person name="Shi J."/>
            <person name="Liu J."/>
            <person name="Lv H."/>
            <person name="Li J."/>
            <person name="Wang J."/>
            <person name="Deng Y."/>
            <person name="Ran L."/>
            <person name="Shi X."/>
            <person name="Wang X."/>
            <person name="Wu Q."/>
            <person name="Li C."/>
            <person name="Ren X."/>
            <person name="Wang J."/>
            <person name="Wang X."/>
            <person name="Li D."/>
            <person name="Liu D."/>
            <person name="Zhang X."/>
            <person name="Ji Z."/>
            <person name="Zhao W."/>
            <person name="Sun Y."/>
            <person name="Zhang Z."/>
            <person name="Bao J."/>
            <person name="Han Y."/>
            <person name="Dong L."/>
            <person name="Ji J."/>
            <person name="Chen P."/>
            <person name="Wu S."/>
            <person name="Liu J."/>
            <person name="Xiao Y."/>
            <person name="Bu D."/>
            <person name="Tan J."/>
            <person name="Yang L."/>
            <person name="Ye C."/>
            <person name="Zhang J."/>
            <person name="Xu J."/>
            <person name="Zhou Y."/>
            <person name="Yu Y."/>
            <person name="Zhang B."/>
            <person name="Zhuang S."/>
            <person name="Wei H."/>
            <person name="Liu B."/>
            <person name="Lei M."/>
            <person name="Yu H."/>
            <person name="Li Y."/>
            <person name="Xu H."/>
            <person name="Wei S."/>
            <person name="He X."/>
            <person name="Fang L."/>
            <person name="Zhang Z."/>
            <person name="Zhang Y."/>
            <person name="Huang X."/>
            <person name="Su Z."/>
            <person name="Tong W."/>
            <person name="Li J."/>
            <person name="Tong Z."/>
            <person name="Li S."/>
            <person name="Ye J."/>
            <person name="Wang L."/>
            <person name="Fang L."/>
            <person name="Lei T."/>
            <person name="Chen C."/>
            <person name="Chen H."/>
            <person name="Xu Z."/>
            <person name="Li H."/>
            <person name="Huang H."/>
            <person name="Zhang F."/>
            <person name="Xu H."/>
            <person name="Li N."/>
            <person name="Zhao C."/>
            <person name="Li S."/>
            <person name="Dong L."/>
            <person name="Huang Y."/>
            <person name="Li L."/>
            <person name="Xi Y."/>
            <person name="Qi Q."/>
            <person name="Li W."/>
            <person name="Zhang B."/>
            <person name="Hu W."/>
            <person name="Zhang Y."/>
            <person name="Tian X."/>
            <person name="Jiao Y."/>
            <person name="Liang X."/>
            <person name="Jin J."/>
            <person name="Gao L."/>
            <person name="Zheng W."/>
            <person name="Hao B."/>
            <person name="Liu S."/>
            <person name="Wang W."/>
            <person name="Yuan L."/>
            <person name="Cao M."/>
            <person name="McDermott J."/>
            <person name="Samudrala R."/>
            <person name="Wang J."/>
            <person name="Wong G.K."/>
            <person name="Yang H."/>
        </authorList>
    </citation>
    <scope>NUCLEOTIDE SEQUENCE [LARGE SCALE GENOMIC DNA]</scope>
</reference>
<sequence length="666" mass="76934">MPKKPSLSRVASETRLLFSSWEPESPLDATSGSGKDAPADQQEGDGKRGRQRSPGDEARPKRQRKTKKKNKKQLDLLEREDDPLIQLRSLKDRFKGRLKEGVASARLKCLDTLLNESRDLSQGNESKGNLLKSLIQKAELDLWQVKELETDPTSGASQSKEEASAAASDGQGDDKERGDLQAVEAYGSPPGKEKVDLQAAKDSSPTAGRKGKGKRIIGYEAQQKESNIQDVKTSSQQETRKPKRKKQKKRQRRKMEESTENLSCRSGSSPSSSHDATSTSTIEGEPEQPSFGDLASIAQDHDDKIASDVVDIKQEQESAEDILALLDMMDKDAIQEKFNYYLKQLGFESNEYDFWSETYEPEQLTALHERLAIYRIVGYELSKGRKLGKQDIAKLKEQYNPSILRKEGYFRHYEESLEWYFDLEWCKYSGFQDYQRLVLHDNVEFLEWEHYHLNYNTYEDDLAYVRYRARLANETKWIEDYLARDITQAEWRRVKDIASVQALKIARVSGGVKAQAALAGFRDHIWSIQFDFNHYKDFDGVYFKIWKRVAKRKMNFREALLEVYREDMFPVRKNGIKYELDNTQLRFKSMKEKYDAHVACLDESVPEDEVRQLIKEAVIKMKPKPHTYLDYARKKLQISMNIDLITKTARNTIEFLSLYPDKITVQ</sequence>
<dbReference type="PANTHER" id="PTHR34480:SF11">
    <property type="entry name" value="OS05G0173500 PROTEIN"/>
    <property type="match status" value="1"/>
</dbReference>
<evidence type="ECO:0000313" key="2">
    <source>
        <dbReference type="EMBL" id="EEE62505.1"/>
    </source>
</evidence>
<dbReference type="PANTHER" id="PTHR34480">
    <property type="entry name" value="OS01G0967800 PROTEIN-RELATED"/>
    <property type="match status" value="1"/>
</dbReference>
<feature type="compositionally biased region" description="Low complexity" evidence="1">
    <location>
        <begin position="154"/>
        <end position="168"/>
    </location>
</feature>
<dbReference type="EMBL" id="CM000142">
    <property type="protein sequence ID" value="EEE62505.1"/>
    <property type="molecule type" value="Genomic_DNA"/>
</dbReference>
<feature type="compositionally biased region" description="Basic residues" evidence="1">
    <location>
        <begin position="241"/>
        <end position="253"/>
    </location>
</feature>
<feature type="region of interest" description="Disordered" evidence="1">
    <location>
        <begin position="146"/>
        <end position="293"/>
    </location>
</feature>
<feature type="compositionally biased region" description="Low complexity" evidence="1">
    <location>
        <begin position="263"/>
        <end position="281"/>
    </location>
</feature>
<dbReference type="HOGENOM" id="CLU_478510_0_0_1"/>
<gene>
    <name evidence="2" type="ORF">OsJ_17303</name>
</gene>
<accession>B9FMQ8</accession>
<evidence type="ECO:0000256" key="1">
    <source>
        <dbReference type="SAM" id="MobiDB-lite"/>
    </source>
</evidence>
<feature type="compositionally biased region" description="Polar residues" evidence="1">
    <location>
        <begin position="224"/>
        <end position="237"/>
    </location>
</feature>
<feature type="region of interest" description="Disordered" evidence="1">
    <location>
        <begin position="1"/>
        <end position="82"/>
    </location>
</feature>
<dbReference type="AlphaFoldDB" id="B9FMQ8"/>
<proteinExistence type="predicted"/>
<organism evidence="2">
    <name type="scientific">Oryza sativa subsp. japonica</name>
    <name type="common">Rice</name>
    <dbReference type="NCBI Taxonomy" id="39947"/>
    <lineage>
        <taxon>Eukaryota</taxon>
        <taxon>Viridiplantae</taxon>
        <taxon>Streptophyta</taxon>
        <taxon>Embryophyta</taxon>
        <taxon>Tracheophyta</taxon>
        <taxon>Spermatophyta</taxon>
        <taxon>Magnoliopsida</taxon>
        <taxon>Liliopsida</taxon>
        <taxon>Poales</taxon>
        <taxon>Poaceae</taxon>
        <taxon>BOP clade</taxon>
        <taxon>Oryzoideae</taxon>
        <taxon>Oryzeae</taxon>
        <taxon>Oryzinae</taxon>
        <taxon>Oryza</taxon>
        <taxon>Oryza sativa</taxon>
    </lineage>
</organism>
<name>B9FMQ8_ORYSJ</name>